<accession>A0ABS3LNH5</accession>
<feature type="region of interest" description="Disordered" evidence="1">
    <location>
        <begin position="301"/>
        <end position="324"/>
    </location>
</feature>
<dbReference type="PANTHER" id="PTHR30008">
    <property type="entry name" value="EXODEOXYRIBONUCLEASE 7 LARGE SUBUNIT"/>
    <property type="match status" value="1"/>
</dbReference>
<feature type="domain" description="Exonuclease VII large subunit C-terminal" evidence="2">
    <location>
        <begin position="171"/>
        <end position="309"/>
    </location>
</feature>
<dbReference type="Pfam" id="PF02601">
    <property type="entry name" value="Exonuc_VII_L"/>
    <property type="match status" value="1"/>
</dbReference>
<proteinExistence type="predicted"/>
<evidence type="ECO:0000259" key="2">
    <source>
        <dbReference type="Pfam" id="PF02601"/>
    </source>
</evidence>
<name>A0ABS3LNH5_9PROT</name>
<dbReference type="InterPro" id="IPR003753">
    <property type="entry name" value="Exonuc_VII_L"/>
</dbReference>
<dbReference type="RefSeq" id="WP_207854780.1">
    <property type="nucleotide sequence ID" value="NZ_JAFVMG010000011.1"/>
</dbReference>
<sequence>MTTQIRAFTGIRPNEQTTLLRPAQVERLFAEGLSEITAQICDWAFPVTLVGILGHYQDRAPKAPRYYQVPIEDLADGSVILMDIDKAVLDNSGITTGDQVRVVGRIGANVFRGDVSLRLNALAVAFDEDLPVNRRRQERSVVDLLRHLPRKHHIFPDQPEPTLTLIHSAASEARVSEDFLNALQDRVPPTRRTMVPVAMTDPNRIAAAIREANTTIVAVVRGGGAASDFRVFEHPDVLEALAQSRAYRVLGLGHSADKTLAEFFADHHATTPSAAGQYVGDQIARLRALHLREQRELREAEQRRVEHAQPAAPPSPATPSGTALPEWLQNHTTLKLLALGALVGLALARML</sequence>
<evidence type="ECO:0000313" key="3">
    <source>
        <dbReference type="EMBL" id="MBO1328903.1"/>
    </source>
</evidence>
<evidence type="ECO:0000256" key="1">
    <source>
        <dbReference type="SAM" id="MobiDB-lite"/>
    </source>
</evidence>
<dbReference type="Proteomes" id="UP000664399">
    <property type="component" value="Unassembled WGS sequence"/>
</dbReference>
<gene>
    <name evidence="3" type="ORF">J2D75_10510</name>
</gene>
<dbReference type="EMBL" id="JAFVMG010000011">
    <property type="protein sequence ID" value="MBO1328903.1"/>
    <property type="molecule type" value="Genomic_DNA"/>
</dbReference>
<evidence type="ECO:0000313" key="4">
    <source>
        <dbReference type="Proteomes" id="UP000664399"/>
    </source>
</evidence>
<dbReference type="InterPro" id="IPR020579">
    <property type="entry name" value="Exonuc_VII_lsu_C"/>
</dbReference>
<protein>
    <submittedName>
        <fullName evidence="3">Exodeoxyribonuclease VII large subunit</fullName>
    </submittedName>
</protein>
<keyword evidence="4" id="KW-1185">Reference proteome</keyword>
<reference evidence="3 4" key="1">
    <citation type="submission" date="2021-03" db="EMBL/GenBank/DDBJ databases">
        <title>The complete genome sequence of Acetobacter suratthaniensis TBRC 1719.</title>
        <authorList>
            <person name="Charoenyingcharoen P."/>
            <person name="Yukphan P."/>
        </authorList>
    </citation>
    <scope>NUCLEOTIDE SEQUENCE [LARGE SCALE GENOMIC DNA]</scope>
    <source>
        <strain evidence="3 4">TBRC 1719</strain>
    </source>
</reference>
<comment type="caution">
    <text evidence="3">The sequence shown here is derived from an EMBL/GenBank/DDBJ whole genome shotgun (WGS) entry which is preliminary data.</text>
</comment>
<dbReference type="PANTHER" id="PTHR30008:SF0">
    <property type="entry name" value="EXODEOXYRIBONUCLEASE 7 LARGE SUBUNIT"/>
    <property type="match status" value="1"/>
</dbReference>
<organism evidence="3 4">
    <name type="scientific">Acetobacter suratthaniensis</name>
    <dbReference type="NCBI Taxonomy" id="1502841"/>
    <lineage>
        <taxon>Bacteria</taxon>
        <taxon>Pseudomonadati</taxon>
        <taxon>Pseudomonadota</taxon>
        <taxon>Alphaproteobacteria</taxon>
        <taxon>Acetobacterales</taxon>
        <taxon>Acetobacteraceae</taxon>
        <taxon>Acetobacter</taxon>
    </lineage>
</organism>